<dbReference type="PRINTS" id="PR00423">
    <property type="entry name" value="CELLDVISFTSZ"/>
</dbReference>
<evidence type="ECO:0000256" key="1">
    <source>
        <dbReference type="ARBA" id="ARBA00022741"/>
    </source>
</evidence>
<dbReference type="SUPFAM" id="SSF55307">
    <property type="entry name" value="Tubulin C-terminal domain-like"/>
    <property type="match status" value="1"/>
</dbReference>
<dbReference type="InterPro" id="IPR036525">
    <property type="entry name" value="Tubulin/FtsZ_GTPase_sf"/>
</dbReference>
<dbReference type="GO" id="GO:0005525">
    <property type="term" value="F:GTP binding"/>
    <property type="evidence" value="ECO:0007669"/>
    <property type="project" value="UniProtKB-KW"/>
</dbReference>
<evidence type="ECO:0000256" key="2">
    <source>
        <dbReference type="ARBA" id="ARBA00023134"/>
    </source>
</evidence>
<feature type="coiled-coil region" evidence="3">
    <location>
        <begin position="201"/>
        <end position="228"/>
    </location>
</feature>
<name>A0A381SK37_9ZZZZ</name>
<keyword evidence="2" id="KW-0342">GTP-binding</keyword>
<dbReference type="AlphaFoldDB" id="A0A381SK37"/>
<dbReference type="SMART" id="SM00864">
    <property type="entry name" value="Tubulin"/>
    <property type="match status" value="1"/>
</dbReference>
<feature type="domain" description="Tubulin/FtsZ GTPase" evidence="4">
    <location>
        <begin position="24"/>
        <end position="212"/>
    </location>
</feature>
<dbReference type="Pfam" id="PF00091">
    <property type="entry name" value="Tubulin"/>
    <property type="match status" value="1"/>
</dbReference>
<dbReference type="InterPro" id="IPR003008">
    <property type="entry name" value="Tubulin_FtsZ_GTPase"/>
</dbReference>
<sequence length="360" mass="38732">MESGYEQMEIVNKLNSGSQQNNLALKIIGVGGAGCSSSERAAALLPNPLDVLYLDRDIKTKDRNGDGELLYLPLGDGVQSQPEYLDSQYSQMADEVRCFVHGADIVLVLAGLGRGMGSVVAPLVAETARNSGALTIASINMPFEFEGRIRTQAAIQALKRLRNISDTVLIMKNDDLCNPYGDKVPVREALQSADRNMTDIVQDVMNVLAASKNRINELKRTLEECGESAVVSATAIGLHAGRTAALKALGDSSLIPTVTNNVLLHIQGGIGFSIGQAAEAFSVVRKVVGPDAKIEMSTQREVSFGIDVRVTVMLMGNDLESVQDLGEFTKLNRLSAERSLSIFENPNPVRRRPPILLPTG</sequence>
<dbReference type="GO" id="GO:0032153">
    <property type="term" value="C:cell division site"/>
    <property type="evidence" value="ECO:0007669"/>
    <property type="project" value="TreeGrafter"/>
</dbReference>
<proteinExistence type="predicted"/>
<accession>A0A381SK37</accession>
<protein>
    <recommendedName>
        <fullName evidence="4">Tubulin/FtsZ GTPase domain-containing protein</fullName>
    </recommendedName>
</protein>
<dbReference type="Gene3D" id="3.40.50.1440">
    <property type="entry name" value="Tubulin/FtsZ, GTPase domain"/>
    <property type="match status" value="1"/>
</dbReference>
<dbReference type="EMBL" id="UINC01003154">
    <property type="protein sequence ID" value="SVA03809.1"/>
    <property type="molecule type" value="Genomic_DNA"/>
</dbReference>
<organism evidence="5">
    <name type="scientific">marine metagenome</name>
    <dbReference type="NCBI Taxonomy" id="408172"/>
    <lineage>
        <taxon>unclassified sequences</taxon>
        <taxon>metagenomes</taxon>
        <taxon>ecological metagenomes</taxon>
    </lineage>
</organism>
<keyword evidence="1" id="KW-0547">Nucleotide-binding</keyword>
<dbReference type="InterPro" id="IPR045061">
    <property type="entry name" value="FtsZ/CetZ"/>
</dbReference>
<dbReference type="PANTHER" id="PTHR30314:SF3">
    <property type="entry name" value="MITOCHONDRIAL DIVISION PROTEIN FSZA"/>
    <property type="match status" value="1"/>
</dbReference>
<evidence type="ECO:0000313" key="5">
    <source>
        <dbReference type="EMBL" id="SVA03809.1"/>
    </source>
</evidence>
<dbReference type="GO" id="GO:0005737">
    <property type="term" value="C:cytoplasm"/>
    <property type="evidence" value="ECO:0007669"/>
    <property type="project" value="TreeGrafter"/>
</dbReference>
<evidence type="ECO:0000259" key="4">
    <source>
        <dbReference type="SMART" id="SM00864"/>
    </source>
</evidence>
<dbReference type="SUPFAM" id="SSF52490">
    <property type="entry name" value="Tubulin nucleotide-binding domain-like"/>
    <property type="match status" value="1"/>
</dbReference>
<gene>
    <name evidence="5" type="ORF">METZ01_LOCUS56663</name>
</gene>
<reference evidence="5" key="1">
    <citation type="submission" date="2018-05" db="EMBL/GenBank/DDBJ databases">
        <authorList>
            <person name="Lanie J.A."/>
            <person name="Ng W.-L."/>
            <person name="Kazmierczak K.M."/>
            <person name="Andrzejewski T.M."/>
            <person name="Davidsen T.M."/>
            <person name="Wayne K.J."/>
            <person name="Tettelin H."/>
            <person name="Glass J.I."/>
            <person name="Rusch D."/>
            <person name="Podicherti R."/>
            <person name="Tsui H.-C.T."/>
            <person name="Winkler M.E."/>
        </authorList>
    </citation>
    <scope>NUCLEOTIDE SEQUENCE</scope>
</reference>
<evidence type="ECO:0000256" key="3">
    <source>
        <dbReference type="SAM" id="Coils"/>
    </source>
</evidence>
<dbReference type="InterPro" id="IPR008280">
    <property type="entry name" value="Tub_FtsZ_C"/>
</dbReference>
<keyword evidence="3" id="KW-0175">Coiled coil</keyword>
<dbReference type="GO" id="GO:0003924">
    <property type="term" value="F:GTPase activity"/>
    <property type="evidence" value="ECO:0007669"/>
    <property type="project" value="InterPro"/>
</dbReference>
<dbReference type="GO" id="GO:0051301">
    <property type="term" value="P:cell division"/>
    <property type="evidence" value="ECO:0007669"/>
    <property type="project" value="TreeGrafter"/>
</dbReference>
<dbReference type="PANTHER" id="PTHR30314">
    <property type="entry name" value="CELL DIVISION PROTEIN FTSZ-RELATED"/>
    <property type="match status" value="1"/>
</dbReference>